<dbReference type="RefSeq" id="WP_083139634.1">
    <property type="nucleotide sequence ID" value="NZ_CP019337.1"/>
</dbReference>
<dbReference type="EMBL" id="LSFL01000011">
    <property type="protein sequence ID" value="OBY66869.1"/>
    <property type="molecule type" value="Genomic_DNA"/>
</dbReference>
<feature type="domain" description="HTH araC/xylS-type" evidence="4">
    <location>
        <begin position="16"/>
        <end position="115"/>
    </location>
</feature>
<dbReference type="STRING" id="996801.BW723_00685"/>
<dbReference type="SMART" id="SM00871">
    <property type="entry name" value="AraC_E_bind"/>
    <property type="match status" value="1"/>
</dbReference>
<dbReference type="SUPFAM" id="SSF55136">
    <property type="entry name" value="Probable bacterial effector-binding domain"/>
    <property type="match status" value="1"/>
</dbReference>
<dbReference type="GO" id="GO:0043565">
    <property type="term" value="F:sequence-specific DNA binding"/>
    <property type="evidence" value="ECO:0007669"/>
    <property type="project" value="InterPro"/>
</dbReference>
<comment type="caution">
    <text evidence="5">The sequence shown here is derived from an EMBL/GenBank/DDBJ whole genome shotgun (WGS) entry which is preliminary data.</text>
</comment>
<dbReference type="AlphaFoldDB" id="A0A1B8U4V6"/>
<dbReference type="PROSITE" id="PS01124">
    <property type="entry name" value="HTH_ARAC_FAMILY_2"/>
    <property type="match status" value="1"/>
</dbReference>
<dbReference type="PANTHER" id="PTHR40055">
    <property type="entry name" value="TRANSCRIPTIONAL REGULATOR YGIV-RELATED"/>
    <property type="match status" value="1"/>
</dbReference>
<dbReference type="InterPro" id="IPR050908">
    <property type="entry name" value="SmbC-like"/>
</dbReference>
<evidence type="ECO:0000259" key="4">
    <source>
        <dbReference type="PROSITE" id="PS01124"/>
    </source>
</evidence>
<dbReference type="Pfam" id="PF06445">
    <property type="entry name" value="GyrI-like"/>
    <property type="match status" value="1"/>
</dbReference>
<dbReference type="SMART" id="SM00342">
    <property type="entry name" value="HTH_ARAC"/>
    <property type="match status" value="1"/>
</dbReference>
<protein>
    <recommendedName>
        <fullName evidence="4">HTH araC/xylS-type domain-containing protein</fullName>
    </recommendedName>
</protein>
<dbReference type="InterPro" id="IPR020449">
    <property type="entry name" value="Tscrpt_reg_AraC-type_HTH"/>
</dbReference>
<evidence type="ECO:0000256" key="3">
    <source>
        <dbReference type="ARBA" id="ARBA00023163"/>
    </source>
</evidence>
<dbReference type="Gene3D" id="1.10.10.60">
    <property type="entry name" value="Homeodomain-like"/>
    <property type="match status" value="2"/>
</dbReference>
<dbReference type="InterPro" id="IPR018060">
    <property type="entry name" value="HTH_AraC"/>
</dbReference>
<dbReference type="GO" id="GO:0003700">
    <property type="term" value="F:DNA-binding transcription factor activity"/>
    <property type="evidence" value="ECO:0007669"/>
    <property type="project" value="InterPro"/>
</dbReference>
<name>A0A1B8U4V6_9FLAO</name>
<evidence type="ECO:0000256" key="1">
    <source>
        <dbReference type="ARBA" id="ARBA00023015"/>
    </source>
</evidence>
<keyword evidence="6" id="KW-1185">Reference proteome</keyword>
<dbReference type="InterPro" id="IPR010499">
    <property type="entry name" value="AraC_E-bd"/>
</dbReference>
<evidence type="ECO:0000313" key="5">
    <source>
        <dbReference type="EMBL" id="OBY66869.1"/>
    </source>
</evidence>
<dbReference type="InterPro" id="IPR018062">
    <property type="entry name" value="HTH_AraC-typ_CS"/>
</dbReference>
<dbReference type="InterPro" id="IPR011256">
    <property type="entry name" value="Reg_factor_effector_dom_sf"/>
</dbReference>
<dbReference type="InterPro" id="IPR009057">
    <property type="entry name" value="Homeodomain-like_sf"/>
</dbReference>
<sequence>MNTQHKISNTTITRICDAIVYVEENLDKKLSLAKVAQKAFFSPYHFHRLFRVVTNETLQNFINRKRIEKAASYLLHQKEKSVTEVSELVGYTNLSSFSKSFKKFYGISPTNFKEISPNKFSKISKIESKKGQIKISFEQYICNINNALNWLKMNTKPAIKTTPRLDLAYISHKGKIEAIGSVYNKLVKWATPKGLISEQTKMVTIYHDSPKITDPNNIRMSACIVLNDPIDLDDSVNLRILSPTKCIVSRFEITPFQFQQAWESSFVWMTENGYKKADNDPFEIYHNNAAEHPENKFIVDFCIPIL</sequence>
<dbReference type="PRINTS" id="PR00032">
    <property type="entry name" value="HTHARAC"/>
</dbReference>
<accession>A0A1B8U4V6</accession>
<gene>
    <name evidence="5" type="ORF">LPB301_05430</name>
</gene>
<dbReference type="SUPFAM" id="SSF46689">
    <property type="entry name" value="Homeodomain-like"/>
    <property type="match status" value="2"/>
</dbReference>
<dbReference type="PROSITE" id="PS00041">
    <property type="entry name" value="HTH_ARAC_FAMILY_1"/>
    <property type="match status" value="1"/>
</dbReference>
<dbReference type="Gene3D" id="3.20.80.10">
    <property type="entry name" value="Regulatory factor, effector binding domain"/>
    <property type="match status" value="1"/>
</dbReference>
<dbReference type="OrthoDB" id="9816011at2"/>
<keyword evidence="1" id="KW-0805">Transcription regulation</keyword>
<keyword evidence="3" id="KW-0804">Transcription</keyword>
<evidence type="ECO:0000256" key="2">
    <source>
        <dbReference type="ARBA" id="ARBA00023125"/>
    </source>
</evidence>
<dbReference type="Pfam" id="PF12833">
    <property type="entry name" value="HTH_18"/>
    <property type="match status" value="1"/>
</dbReference>
<dbReference type="InterPro" id="IPR029442">
    <property type="entry name" value="GyrI-like"/>
</dbReference>
<evidence type="ECO:0000313" key="6">
    <source>
        <dbReference type="Proteomes" id="UP000092612"/>
    </source>
</evidence>
<dbReference type="Proteomes" id="UP000092612">
    <property type="component" value="Unassembled WGS sequence"/>
</dbReference>
<organism evidence="5 6">
    <name type="scientific">Polaribacter reichenbachii</name>
    <dbReference type="NCBI Taxonomy" id="996801"/>
    <lineage>
        <taxon>Bacteria</taxon>
        <taxon>Pseudomonadati</taxon>
        <taxon>Bacteroidota</taxon>
        <taxon>Flavobacteriia</taxon>
        <taxon>Flavobacteriales</taxon>
        <taxon>Flavobacteriaceae</taxon>
    </lineage>
</organism>
<dbReference type="PANTHER" id="PTHR40055:SF2">
    <property type="entry name" value="DNA GYRASE INHIBITOR"/>
    <property type="match status" value="1"/>
</dbReference>
<keyword evidence="2" id="KW-0238">DNA-binding</keyword>
<proteinExistence type="predicted"/>
<reference evidence="6" key="1">
    <citation type="submission" date="2016-02" db="EMBL/GenBank/DDBJ databases">
        <title>Paenibacillus sp. LPB0068, isolated from Crassostrea gigas.</title>
        <authorList>
            <person name="Shin S.-K."/>
            <person name="Yi H."/>
        </authorList>
    </citation>
    <scope>NUCLEOTIDE SEQUENCE [LARGE SCALE GENOMIC DNA]</scope>
    <source>
        <strain evidence="6">KCTC 23969</strain>
    </source>
</reference>